<keyword evidence="5" id="KW-0067">ATP-binding</keyword>
<dbReference type="GO" id="GO:0005524">
    <property type="term" value="F:ATP binding"/>
    <property type="evidence" value="ECO:0007669"/>
    <property type="project" value="UniProtKB-KW"/>
</dbReference>
<dbReference type="PANTHER" id="PTHR11538:SF41">
    <property type="entry name" value="PHENYLALANINE--TRNA LIGASE, MITOCHONDRIAL"/>
    <property type="match status" value="1"/>
</dbReference>
<evidence type="ECO:0000256" key="7">
    <source>
        <dbReference type="ARBA" id="ARBA00022946"/>
    </source>
</evidence>
<dbReference type="SMART" id="SM00896">
    <property type="entry name" value="FDX-ACB"/>
    <property type="match status" value="1"/>
</dbReference>
<name>A0A1F4VH00_UNCKA</name>
<dbReference type="Proteomes" id="UP000177763">
    <property type="component" value="Unassembled WGS sequence"/>
</dbReference>
<dbReference type="GO" id="GO:0000049">
    <property type="term" value="F:tRNA binding"/>
    <property type="evidence" value="ECO:0007669"/>
    <property type="project" value="InterPro"/>
</dbReference>
<evidence type="ECO:0000256" key="2">
    <source>
        <dbReference type="ARBA" id="ARBA00012814"/>
    </source>
</evidence>
<feature type="domain" description="Aminoacyl-transfer RNA synthetases class-II family profile" evidence="11">
    <location>
        <begin position="16"/>
        <end position="236"/>
    </location>
</feature>
<dbReference type="InterPro" id="IPR006195">
    <property type="entry name" value="aa-tRNA-synth_II"/>
</dbReference>
<evidence type="ECO:0000256" key="5">
    <source>
        <dbReference type="ARBA" id="ARBA00022840"/>
    </source>
</evidence>
<dbReference type="SUPFAM" id="SSF54991">
    <property type="entry name" value="Anticodon-binding domain of PheRS"/>
    <property type="match status" value="1"/>
</dbReference>
<dbReference type="Gene3D" id="3.30.930.10">
    <property type="entry name" value="Bira Bifunctional Protein, Domain 2"/>
    <property type="match status" value="1"/>
</dbReference>
<dbReference type="EMBL" id="MEVN01000035">
    <property type="protein sequence ID" value="OGC56527.1"/>
    <property type="molecule type" value="Genomic_DNA"/>
</dbReference>
<keyword evidence="7" id="KW-0809">Transit peptide</keyword>
<reference evidence="13 14" key="1">
    <citation type="journal article" date="2016" name="Nat. Commun.">
        <title>Thousands of microbial genomes shed light on interconnected biogeochemical processes in an aquifer system.</title>
        <authorList>
            <person name="Anantharaman K."/>
            <person name="Brown C.T."/>
            <person name="Hug L.A."/>
            <person name="Sharon I."/>
            <person name="Castelle C.J."/>
            <person name="Probst A.J."/>
            <person name="Thomas B.C."/>
            <person name="Singh A."/>
            <person name="Wilkins M.J."/>
            <person name="Karaoz U."/>
            <person name="Brodie E.L."/>
            <person name="Williams K.H."/>
            <person name="Hubbard S.S."/>
            <person name="Banfield J.F."/>
        </authorList>
    </citation>
    <scope>NUCLEOTIDE SEQUENCE [LARGE SCALE GENOMIC DNA]</scope>
</reference>
<evidence type="ECO:0000313" key="14">
    <source>
        <dbReference type="Proteomes" id="UP000177763"/>
    </source>
</evidence>
<keyword evidence="3" id="KW-0436">Ligase</keyword>
<accession>A0A1F4VH00</accession>
<evidence type="ECO:0000259" key="11">
    <source>
        <dbReference type="PROSITE" id="PS50862"/>
    </source>
</evidence>
<dbReference type="PROSITE" id="PS50862">
    <property type="entry name" value="AA_TRNA_LIGASE_II"/>
    <property type="match status" value="1"/>
</dbReference>
<proteinExistence type="inferred from homology"/>
<dbReference type="GO" id="GO:0006432">
    <property type="term" value="P:phenylalanyl-tRNA aminoacylation"/>
    <property type="evidence" value="ECO:0007669"/>
    <property type="project" value="TreeGrafter"/>
</dbReference>
<evidence type="ECO:0000256" key="8">
    <source>
        <dbReference type="ARBA" id="ARBA00023146"/>
    </source>
</evidence>
<evidence type="ECO:0000256" key="9">
    <source>
        <dbReference type="ARBA" id="ARBA00031194"/>
    </source>
</evidence>
<evidence type="ECO:0000259" key="12">
    <source>
        <dbReference type="PROSITE" id="PS51447"/>
    </source>
</evidence>
<dbReference type="Pfam" id="PF01409">
    <property type="entry name" value="tRNA-synt_2d"/>
    <property type="match status" value="1"/>
</dbReference>
<dbReference type="InterPro" id="IPR045864">
    <property type="entry name" value="aa-tRNA-synth_II/BPL/LPL"/>
</dbReference>
<evidence type="ECO:0000256" key="1">
    <source>
        <dbReference type="ARBA" id="ARBA00008226"/>
    </source>
</evidence>
<evidence type="ECO:0000256" key="10">
    <source>
        <dbReference type="ARBA" id="ARBA00049255"/>
    </source>
</evidence>
<keyword evidence="8" id="KW-0030">Aminoacyl-tRNA synthetase</keyword>
<comment type="caution">
    <text evidence="13">The sequence shown here is derived from an EMBL/GenBank/DDBJ whole genome shotgun (WGS) entry which is preliminary data.</text>
</comment>
<dbReference type="Gene3D" id="3.30.70.380">
    <property type="entry name" value="Ferrodoxin-fold anticodon-binding domain"/>
    <property type="match status" value="1"/>
</dbReference>
<dbReference type="PANTHER" id="PTHR11538">
    <property type="entry name" value="PHENYLALANYL-TRNA SYNTHETASE"/>
    <property type="match status" value="1"/>
</dbReference>
<dbReference type="InterPro" id="IPR036690">
    <property type="entry name" value="Fdx_antiC-bd_sf"/>
</dbReference>
<protein>
    <recommendedName>
        <fullName evidence="2">phenylalanine--tRNA ligase</fullName>
        <ecNumber evidence="2">6.1.1.20</ecNumber>
    </recommendedName>
    <alternativeName>
        <fullName evidence="9">Phenylalanyl-tRNA synthetase</fullName>
    </alternativeName>
</protein>
<dbReference type="InterPro" id="IPR005121">
    <property type="entry name" value="Fdx_antiC-bd"/>
</dbReference>
<evidence type="ECO:0000256" key="6">
    <source>
        <dbReference type="ARBA" id="ARBA00022917"/>
    </source>
</evidence>
<dbReference type="EC" id="6.1.1.20" evidence="2"/>
<dbReference type="STRING" id="1802630.A3H26_04210"/>
<dbReference type="GO" id="GO:0004826">
    <property type="term" value="F:phenylalanine-tRNA ligase activity"/>
    <property type="evidence" value="ECO:0007669"/>
    <property type="project" value="UniProtKB-EC"/>
</dbReference>
<organism evidence="13 14">
    <name type="scientific">candidate division WWE3 bacterium RIFCSPLOWO2_12_FULL_36_10</name>
    <dbReference type="NCBI Taxonomy" id="1802630"/>
    <lineage>
        <taxon>Bacteria</taxon>
        <taxon>Katanobacteria</taxon>
    </lineage>
</organism>
<sequence length="361" mass="40743">MTEPAMEGVERNIVGKVFDSLMKGLAESNFPNIQVVRGNPVVSVEDNFDSLLFTPGNPGRSSTYTRYTDSDHVLRTHTSALIPSTFRELAKQSIDIVTLVLPGLAYRRDVIDPRHLDVFHQIDVWTLQKNETHGRVTRKELLDLGKVVFDAACPGAEMIVYEAKHPYTIDGIEVYAKVDEKEIEVFEAGLIHPTVMRNSGIDLDIYSGLALGMGVERLIMARKNLPDIRLIRSTDPRVLSQMTNLETFKQVSNQPAMNRDMSYCVDKNDTEEDICENIRKVFGENADLLEEVKILSRTSCDNLEPIAKQRLGVRPSQDNVLVRITLRHPDKTLTKQESAKLYDEAYPKLHQGDTSGYIVKK</sequence>
<dbReference type="SUPFAM" id="SSF55681">
    <property type="entry name" value="Class II aaRS and biotin synthetases"/>
    <property type="match status" value="1"/>
</dbReference>
<dbReference type="AlphaFoldDB" id="A0A1F4VH00"/>
<evidence type="ECO:0000313" key="13">
    <source>
        <dbReference type="EMBL" id="OGC56527.1"/>
    </source>
</evidence>
<feature type="domain" description="FDX-ACB" evidence="12">
    <location>
        <begin position="252"/>
        <end position="360"/>
    </location>
</feature>
<evidence type="ECO:0000256" key="4">
    <source>
        <dbReference type="ARBA" id="ARBA00022741"/>
    </source>
</evidence>
<dbReference type="GO" id="GO:0005737">
    <property type="term" value="C:cytoplasm"/>
    <property type="evidence" value="ECO:0007669"/>
    <property type="project" value="TreeGrafter"/>
</dbReference>
<comment type="catalytic activity">
    <reaction evidence="10">
        <text>tRNA(Phe) + L-phenylalanine + ATP = L-phenylalanyl-tRNA(Phe) + AMP + diphosphate + H(+)</text>
        <dbReference type="Rhea" id="RHEA:19413"/>
        <dbReference type="Rhea" id="RHEA-COMP:9668"/>
        <dbReference type="Rhea" id="RHEA-COMP:9699"/>
        <dbReference type="ChEBI" id="CHEBI:15378"/>
        <dbReference type="ChEBI" id="CHEBI:30616"/>
        <dbReference type="ChEBI" id="CHEBI:33019"/>
        <dbReference type="ChEBI" id="CHEBI:58095"/>
        <dbReference type="ChEBI" id="CHEBI:78442"/>
        <dbReference type="ChEBI" id="CHEBI:78531"/>
        <dbReference type="ChEBI" id="CHEBI:456215"/>
        <dbReference type="EC" id="6.1.1.20"/>
    </reaction>
</comment>
<evidence type="ECO:0000256" key="3">
    <source>
        <dbReference type="ARBA" id="ARBA00022598"/>
    </source>
</evidence>
<keyword evidence="4" id="KW-0547">Nucleotide-binding</keyword>
<keyword evidence="6" id="KW-0648">Protein biosynthesis</keyword>
<gene>
    <name evidence="13" type="ORF">A3H26_04210</name>
</gene>
<dbReference type="PROSITE" id="PS51447">
    <property type="entry name" value="FDX_ACB"/>
    <property type="match status" value="1"/>
</dbReference>
<comment type="similarity">
    <text evidence="1">Belongs to the class-II aminoacyl-tRNA synthetase family.</text>
</comment>
<dbReference type="InterPro" id="IPR002319">
    <property type="entry name" value="Phenylalanyl-tRNA_Synthase"/>
</dbReference>